<sequence>MLRDQLAVCYPADSCGPTDPLLLVQVTELSCGGFVLGVTWNHAVADGAGIPQFLQAIGELGSGLPSPSVPPVRRDDSLPTRPSVVPVDKLLSLAPFDDLAYLDFTVPWSSISPHQGRLRQPLRRPAVHRVRRRQRLRVAVPHPWRHVRTRRPRLCSSSPRTRAGTSAPSEGTMATARRRRWSRRGAARWRGGDVVELVKKIRDAKEKIPDQFKKKKNEGGDDAQQAMTEQPPALQDRYDMVIMSSWLNLGFDEVDFGSGTPARVTSRIRERAHFPAYGMMPPCKGRDGANVLSVVVKEKHADAFLGELAREEEQAGGSGHMAAGEGDASDGLGERMKLMESKVDSKIFFHNDAVVEYMEIKNMMGALAEEKEKAERERCRAVVATRREILAPVQLELMAAKGELVEAKEELAAVREQLAQRNQEMDEKDDELAALRVRLHEMEVRNTQTEQQNGTEPDPVQIQPTKNEVIDVDDEKLQELRREWGEGPYKSVVDALVERKEYNFDGTFPYDLWNYKEGRKATLADCIEYMIDQMKQLTAAHRRKSRRYNVRAYMDTCYLLSFGMEHCCHVF</sequence>
<feature type="coiled-coil region" evidence="2">
    <location>
        <begin position="357"/>
        <end position="452"/>
    </location>
</feature>
<organism evidence="5 6">
    <name type="scientific">Dichanthelium oligosanthes</name>
    <dbReference type="NCBI Taxonomy" id="888268"/>
    <lineage>
        <taxon>Eukaryota</taxon>
        <taxon>Viridiplantae</taxon>
        <taxon>Streptophyta</taxon>
        <taxon>Embryophyta</taxon>
        <taxon>Tracheophyta</taxon>
        <taxon>Spermatophyta</taxon>
        <taxon>Magnoliopsida</taxon>
        <taxon>Liliopsida</taxon>
        <taxon>Poales</taxon>
        <taxon>Poaceae</taxon>
        <taxon>PACMAD clade</taxon>
        <taxon>Panicoideae</taxon>
        <taxon>Panicodae</taxon>
        <taxon>Paniceae</taxon>
        <taxon>Dichantheliinae</taxon>
        <taxon>Dichanthelium</taxon>
    </lineage>
</organism>
<evidence type="ECO:0000313" key="6">
    <source>
        <dbReference type="Proteomes" id="UP000095767"/>
    </source>
</evidence>
<feature type="region of interest" description="Disordered" evidence="3">
    <location>
        <begin position="151"/>
        <end position="185"/>
    </location>
</feature>
<dbReference type="Pfam" id="PF02458">
    <property type="entry name" value="Transferase"/>
    <property type="match status" value="2"/>
</dbReference>
<dbReference type="GO" id="GO:0016747">
    <property type="term" value="F:acyltransferase activity, transferring groups other than amino-acyl groups"/>
    <property type="evidence" value="ECO:0007669"/>
    <property type="project" value="UniProtKB-ARBA"/>
</dbReference>
<dbReference type="InterPro" id="IPR023213">
    <property type="entry name" value="CAT-like_dom_sf"/>
</dbReference>
<keyword evidence="6" id="KW-1185">Reference proteome</keyword>
<keyword evidence="2" id="KW-0175">Coiled coil</keyword>
<name>A0A1E5VTR3_9POAL</name>
<feature type="compositionally biased region" description="Basic residues" evidence="3">
    <location>
        <begin position="176"/>
        <end position="185"/>
    </location>
</feature>
<dbReference type="Proteomes" id="UP000095767">
    <property type="component" value="Unassembled WGS sequence"/>
</dbReference>
<comment type="similarity">
    <text evidence="1">Belongs to the plant acyltransferase family.</text>
</comment>
<evidence type="ECO:0000256" key="3">
    <source>
        <dbReference type="SAM" id="MobiDB-lite"/>
    </source>
</evidence>
<dbReference type="InterPro" id="IPR050898">
    <property type="entry name" value="Plant_acyltransferase"/>
</dbReference>
<dbReference type="PANTHER" id="PTHR31147">
    <property type="entry name" value="ACYL TRANSFERASE 4"/>
    <property type="match status" value="1"/>
</dbReference>
<dbReference type="EMBL" id="LWDX02029879">
    <property type="protein sequence ID" value="OEL28517.1"/>
    <property type="molecule type" value="Genomic_DNA"/>
</dbReference>
<evidence type="ECO:0000256" key="2">
    <source>
        <dbReference type="SAM" id="Coils"/>
    </source>
</evidence>
<dbReference type="Pfam" id="PF03469">
    <property type="entry name" value="XH"/>
    <property type="match status" value="1"/>
</dbReference>
<proteinExistence type="inferred from homology"/>
<feature type="domain" description="Factor of DNA methylation 1-5/IDN2" evidence="4">
    <location>
        <begin position="460"/>
        <end position="537"/>
    </location>
</feature>
<comment type="caution">
    <text evidence="5">The sequence shown here is derived from an EMBL/GenBank/DDBJ whole genome shotgun (WGS) entry which is preliminary data.</text>
</comment>
<feature type="region of interest" description="Disordered" evidence="3">
    <location>
        <begin position="208"/>
        <end position="234"/>
    </location>
</feature>
<dbReference type="OrthoDB" id="444127at2759"/>
<dbReference type="Gene3D" id="3.30.559.10">
    <property type="entry name" value="Chloramphenicol acetyltransferase-like domain"/>
    <property type="match status" value="2"/>
</dbReference>
<gene>
    <name evidence="5" type="ORF">BAE44_0010466</name>
</gene>
<evidence type="ECO:0000313" key="5">
    <source>
        <dbReference type="EMBL" id="OEL28517.1"/>
    </source>
</evidence>
<evidence type="ECO:0000256" key="1">
    <source>
        <dbReference type="ARBA" id="ARBA00009861"/>
    </source>
</evidence>
<dbReference type="AlphaFoldDB" id="A0A1E5VTR3"/>
<dbReference type="InterPro" id="IPR005379">
    <property type="entry name" value="FDM1-5/IDN2_XH"/>
</dbReference>
<evidence type="ECO:0000259" key="4">
    <source>
        <dbReference type="Pfam" id="PF03469"/>
    </source>
</evidence>
<feature type="compositionally biased region" description="Polar residues" evidence="3">
    <location>
        <begin position="155"/>
        <end position="169"/>
    </location>
</feature>
<reference evidence="5 6" key="1">
    <citation type="submission" date="2016-09" db="EMBL/GenBank/DDBJ databases">
        <title>The draft genome of Dichanthelium oligosanthes: A C3 panicoid grass species.</title>
        <authorList>
            <person name="Studer A.J."/>
            <person name="Schnable J.C."/>
            <person name="Brutnell T.P."/>
        </authorList>
    </citation>
    <scope>NUCLEOTIDE SEQUENCE [LARGE SCALE GENOMIC DNA]</scope>
    <source>
        <strain evidence="6">cv. Kellogg 1175</strain>
        <tissue evidence="5">Leaf</tissue>
    </source>
</reference>
<accession>A0A1E5VTR3</accession>
<dbReference type="PANTHER" id="PTHR31147:SF55">
    <property type="entry name" value="HXXXD-TYPE ACYL-TRANSFERASE FAMILY PROTEIN"/>
    <property type="match status" value="1"/>
</dbReference>
<protein>
    <recommendedName>
        <fullName evidence="4">Factor of DNA methylation 1-5/IDN2 domain-containing protein</fullName>
    </recommendedName>
</protein>